<evidence type="ECO:0000256" key="3">
    <source>
        <dbReference type="ARBA" id="ARBA00022691"/>
    </source>
</evidence>
<protein>
    <recommendedName>
        <fullName evidence="4">DOT1 domain-containing protein</fullName>
    </recommendedName>
</protein>
<dbReference type="InterPro" id="IPR025789">
    <property type="entry name" value="DOT1_dom"/>
</dbReference>
<accession>A0A1F6N301</accession>
<evidence type="ECO:0000313" key="5">
    <source>
        <dbReference type="EMBL" id="OGH78252.1"/>
    </source>
</evidence>
<evidence type="ECO:0000313" key="6">
    <source>
        <dbReference type="Proteomes" id="UP000177040"/>
    </source>
</evidence>
<dbReference type="GO" id="GO:0032259">
    <property type="term" value="P:methylation"/>
    <property type="evidence" value="ECO:0007669"/>
    <property type="project" value="UniProtKB-KW"/>
</dbReference>
<dbReference type="EMBL" id="MFQH01000015">
    <property type="protein sequence ID" value="OGH78252.1"/>
    <property type="molecule type" value="Genomic_DNA"/>
</dbReference>
<organism evidence="5 6">
    <name type="scientific">Candidatus Magasanikbacteria bacterium RIFCSPLOWO2_01_FULL_40_15</name>
    <dbReference type="NCBI Taxonomy" id="1798686"/>
    <lineage>
        <taxon>Bacteria</taxon>
        <taxon>Candidatus Magasanikiibacteriota</taxon>
    </lineage>
</organism>
<comment type="caution">
    <text evidence="5">The sequence shown here is derived from an EMBL/GenBank/DDBJ whole genome shotgun (WGS) entry which is preliminary data.</text>
</comment>
<dbReference type="Proteomes" id="UP000177040">
    <property type="component" value="Unassembled WGS sequence"/>
</dbReference>
<name>A0A1F6N301_9BACT</name>
<proteinExistence type="predicted"/>
<feature type="domain" description="DOT1" evidence="4">
    <location>
        <begin position="17"/>
        <end position="109"/>
    </location>
</feature>
<dbReference type="GO" id="GO:0031151">
    <property type="term" value="F:histone H3K79 methyltransferase activity"/>
    <property type="evidence" value="ECO:0007669"/>
    <property type="project" value="InterPro"/>
</dbReference>
<dbReference type="PANTHER" id="PTHR13610">
    <property type="entry name" value="METHYLTRANSFERASE DOMAIN-CONTAINING PROTEIN"/>
    <property type="match status" value="1"/>
</dbReference>
<dbReference type="SUPFAM" id="SSF53335">
    <property type="entry name" value="S-adenosyl-L-methionine-dependent methyltransferases"/>
    <property type="match status" value="1"/>
</dbReference>
<reference evidence="5 6" key="1">
    <citation type="journal article" date="2016" name="Nat. Commun.">
        <title>Thousands of microbial genomes shed light on interconnected biogeochemical processes in an aquifer system.</title>
        <authorList>
            <person name="Anantharaman K."/>
            <person name="Brown C.T."/>
            <person name="Hug L.A."/>
            <person name="Sharon I."/>
            <person name="Castelle C.J."/>
            <person name="Probst A.J."/>
            <person name="Thomas B.C."/>
            <person name="Singh A."/>
            <person name="Wilkins M.J."/>
            <person name="Karaoz U."/>
            <person name="Brodie E.L."/>
            <person name="Williams K.H."/>
            <person name="Hubbard S.S."/>
            <person name="Banfield J.F."/>
        </authorList>
    </citation>
    <scope>NUCLEOTIDE SEQUENCE [LARGE SCALE GENOMIC DNA]</scope>
</reference>
<sequence length="154" mass="17782">MLYTLYAIVKGAPYVPLARENVMIMIQTAKLKSTDIFFDLGSGDGRLLRAAAPLVKQCVGIEINPLLYYWSRFLCRNYKNITIKRQDLWTTDLREINVISLFFIAHKMDKLAIKLSRELKTGARVVSYGFKFSSWKPTEKNGKVYLYIFPDCVL</sequence>
<dbReference type="Pfam" id="PF08123">
    <property type="entry name" value="DOT1"/>
    <property type="match status" value="1"/>
</dbReference>
<dbReference type="PANTHER" id="PTHR13610:SF9">
    <property type="entry name" value="FI06469P"/>
    <property type="match status" value="1"/>
</dbReference>
<evidence type="ECO:0000256" key="1">
    <source>
        <dbReference type="ARBA" id="ARBA00022603"/>
    </source>
</evidence>
<evidence type="ECO:0000259" key="4">
    <source>
        <dbReference type="Pfam" id="PF08123"/>
    </source>
</evidence>
<dbReference type="AlphaFoldDB" id="A0A1F6N301"/>
<dbReference type="InterPro" id="IPR026170">
    <property type="entry name" value="FAM173A/B"/>
</dbReference>
<dbReference type="Gene3D" id="3.40.50.150">
    <property type="entry name" value="Vaccinia Virus protein VP39"/>
    <property type="match status" value="1"/>
</dbReference>
<gene>
    <name evidence="5" type="ORF">A2983_02260</name>
</gene>
<evidence type="ECO:0000256" key="2">
    <source>
        <dbReference type="ARBA" id="ARBA00022679"/>
    </source>
</evidence>
<dbReference type="InterPro" id="IPR029063">
    <property type="entry name" value="SAM-dependent_MTases_sf"/>
</dbReference>
<dbReference type="CDD" id="cd02440">
    <property type="entry name" value="AdoMet_MTases"/>
    <property type="match status" value="1"/>
</dbReference>
<keyword evidence="2" id="KW-0808">Transferase</keyword>
<keyword evidence="1" id="KW-0489">Methyltransferase</keyword>
<keyword evidence="3" id="KW-0949">S-adenosyl-L-methionine</keyword>